<accession>A0A7R9QNY9</accession>
<feature type="transmembrane region" description="Helical" evidence="1">
    <location>
        <begin position="112"/>
        <end position="133"/>
    </location>
</feature>
<dbReference type="AlphaFoldDB" id="A0A7R9QNY9"/>
<name>A0A7R9QNY9_9ACAR</name>
<evidence type="ECO:0000256" key="1">
    <source>
        <dbReference type="SAM" id="Phobius"/>
    </source>
</evidence>
<gene>
    <name evidence="2" type="ORF">ONB1V03_LOCUS9712</name>
</gene>
<dbReference type="EMBL" id="CAJPVJ010006209">
    <property type="protein sequence ID" value="CAG2170241.1"/>
    <property type="molecule type" value="Genomic_DNA"/>
</dbReference>
<dbReference type="Proteomes" id="UP000728032">
    <property type="component" value="Unassembled WGS sequence"/>
</dbReference>
<sequence length="197" mass="22643">MCAEPFGHNCRDEMEMRDIPVLCMCWLAMSAPIPTHHRETAQRIAVQLTRKARIFCSFTESSADLVAEVSRICVLCSQNPYLISAERDKNLRNIYIKVSDRRVMPSSFGKNYWIHRCVGCLAACAIASSYVLLNRKVCQTPIVSQEDMKWLSTRLTTLADYKHFATHYYDWLQIYHCITFGWCIVVIILAVINIVPS</sequence>
<keyword evidence="1" id="KW-0812">Transmembrane</keyword>
<feature type="non-terminal residue" evidence="2">
    <location>
        <position position="197"/>
    </location>
</feature>
<dbReference type="EMBL" id="OC921034">
    <property type="protein sequence ID" value="CAD7653054.1"/>
    <property type="molecule type" value="Genomic_DNA"/>
</dbReference>
<keyword evidence="1" id="KW-0472">Membrane</keyword>
<organism evidence="2">
    <name type="scientific">Oppiella nova</name>
    <dbReference type="NCBI Taxonomy" id="334625"/>
    <lineage>
        <taxon>Eukaryota</taxon>
        <taxon>Metazoa</taxon>
        <taxon>Ecdysozoa</taxon>
        <taxon>Arthropoda</taxon>
        <taxon>Chelicerata</taxon>
        <taxon>Arachnida</taxon>
        <taxon>Acari</taxon>
        <taxon>Acariformes</taxon>
        <taxon>Sarcoptiformes</taxon>
        <taxon>Oribatida</taxon>
        <taxon>Brachypylina</taxon>
        <taxon>Oppioidea</taxon>
        <taxon>Oppiidae</taxon>
        <taxon>Oppiella</taxon>
    </lineage>
</organism>
<evidence type="ECO:0000313" key="2">
    <source>
        <dbReference type="EMBL" id="CAD7653054.1"/>
    </source>
</evidence>
<keyword evidence="1" id="KW-1133">Transmembrane helix</keyword>
<proteinExistence type="predicted"/>
<keyword evidence="3" id="KW-1185">Reference proteome</keyword>
<reference evidence="2" key="1">
    <citation type="submission" date="2020-11" db="EMBL/GenBank/DDBJ databases">
        <authorList>
            <person name="Tran Van P."/>
        </authorList>
    </citation>
    <scope>NUCLEOTIDE SEQUENCE</scope>
</reference>
<protein>
    <submittedName>
        <fullName evidence="2">Uncharacterized protein</fullName>
    </submittedName>
</protein>
<evidence type="ECO:0000313" key="3">
    <source>
        <dbReference type="Proteomes" id="UP000728032"/>
    </source>
</evidence>
<feature type="transmembrane region" description="Helical" evidence="1">
    <location>
        <begin position="173"/>
        <end position="195"/>
    </location>
</feature>